<dbReference type="InterPro" id="IPR025327">
    <property type="entry name" value="DUF4233"/>
</dbReference>
<proteinExistence type="predicted"/>
<protein>
    <submittedName>
        <fullName evidence="2">DUF4233 domain-containing protein</fullName>
    </submittedName>
</protein>
<dbReference type="AlphaFoldDB" id="A0A3M8K9T4"/>
<feature type="transmembrane region" description="Helical" evidence="1">
    <location>
        <begin position="87"/>
        <end position="116"/>
    </location>
</feature>
<dbReference type="OrthoDB" id="4773077at2"/>
<dbReference type="RefSeq" id="WP_123047686.1">
    <property type="nucleotide sequence ID" value="NZ_PTJO01000003.1"/>
</dbReference>
<evidence type="ECO:0000313" key="2">
    <source>
        <dbReference type="EMBL" id="RNE49639.1"/>
    </source>
</evidence>
<gene>
    <name evidence="2" type="ORF">C5L39_04685</name>
</gene>
<feature type="transmembrane region" description="Helical" evidence="1">
    <location>
        <begin position="26"/>
        <end position="46"/>
    </location>
</feature>
<feature type="transmembrane region" description="Helical" evidence="1">
    <location>
        <begin position="58"/>
        <end position="75"/>
    </location>
</feature>
<dbReference type="Pfam" id="PF14017">
    <property type="entry name" value="DUF4233"/>
    <property type="match status" value="1"/>
</dbReference>
<keyword evidence="1" id="KW-1133">Transmembrane helix</keyword>
<keyword evidence="1" id="KW-0472">Membrane</keyword>
<evidence type="ECO:0000256" key="1">
    <source>
        <dbReference type="SAM" id="Phobius"/>
    </source>
</evidence>
<sequence>MTDTDLGPLGSGHDPAKDPMKGIRGVMAGTLVLEAITIWLALTVVLRVDNGEYWTTFNWVYITALGTAHFFMAFLQRLRWALPVNLVLQVFVLAGVFVHPSVGIIGVIFVIVWWYLLHLRSSLIARMKRGLLVTQHL</sequence>
<evidence type="ECO:0000313" key="3">
    <source>
        <dbReference type="Proteomes" id="UP000266975"/>
    </source>
</evidence>
<accession>A0A3M8K9T4</accession>
<name>A0A3M8K9T4_9CORY</name>
<organism evidence="2 3">
    <name type="scientific">Corynebacterium alimapuense</name>
    <dbReference type="NCBI Taxonomy" id="1576874"/>
    <lineage>
        <taxon>Bacteria</taxon>
        <taxon>Bacillati</taxon>
        <taxon>Actinomycetota</taxon>
        <taxon>Actinomycetes</taxon>
        <taxon>Mycobacteriales</taxon>
        <taxon>Corynebacteriaceae</taxon>
        <taxon>Corynebacterium</taxon>
    </lineage>
</organism>
<comment type="caution">
    <text evidence="2">The sequence shown here is derived from an EMBL/GenBank/DDBJ whole genome shotgun (WGS) entry which is preliminary data.</text>
</comment>
<keyword evidence="3" id="KW-1185">Reference proteome</keyword>
<reference evidence="2 3" key="1">
    <citation type="submission" date="2018-02" db="EMBL/GenBank/DDBJ databases">
        <title>Corynebacterium alimpuense sp. nov., a marine obligate actinomycete isolated from sediments of Valparaiso bay, Chile.</title>
        <authorList>
            <person name="Claverias F."/>
            <person name="Gonzales-Siles L."/>
            <person name="Salva-Serra F."/>
            <person name="Inganaes E."/>
            <person name="Molin K."/>
            <person name="Cumsille A."/>
            <person name="Undabarrena A."/>
            <person name="Couve E."/>
            <person name="Moore E.R.B."/>
            <person name="Gomila M."/>
            <person name="Camara B."/>
        </authorList>
    </citation>
    <scope>NUCLEOTIDE SEQUENCE [LARGE SCALE GENOMIC DNA]</scope>
    <source>
        <strain evidence="2 3">CCUG 69366</strain>
    </source>
</reference>
<keyword evidence="1" id="KW-0812">Transmembrane</keyword>
<dbReference type="EMBL" id="PTJO01000003">
    <property type="protein sequence ID" value="RNE49639.1"/>
    <property type="molecule type" value="Genomic_DNA"/>
</dbReference>
<dbReference type="Proteomes" id="UP000266975">
    <property type="component" value="Unassembled WGS sequence"/>
</dbReference>